<dbReference type="InterPro" id="IPR052247">
    <property type="entry name" value="Meiotic_Crossover_Helicase"/>
</dbReference>
<dbReference type="EMBL" id="JASJQH010007035">
    <property type="protein sequence ID" value="KAK9719763.1"/>
    <property type="molecule type" value="Genomic_DNA"/>
</dbReference>
<evidence type="ECO:0000313" key="4">
    <source>
        <dbReference type="Proteomes" id="UP001479436"/>
    </source>
</evidence>
<gene>
    <name evidence="3" type="primary">HFM1_1</name>
    <name evidence="3" type="ORF">K7432_004564</name>
</gene>
<keyword evidence="3" id="KW-0067">ATP-binding</keyword>
<evidence type="ECO:0000259" key="2">
    <source>
        <dbReference type="Pfam" id="PF02889"/>
    </source>
</evidence>
<keyword evidence="4" id="KW-1185">Reference proteome</keyword>
<dbReference type="Proteomes" id="UP001479436">
    <property type="component" value="Unassembled WGS sequence"/>
</dbReference>
<dbReference type="InterPro" id="IPR004179">
    <property type="entry name" value="Sec63-dom"/>
</dbReference>
<feature type="compositionally biased region" description="Basic and acidic residues" evidence="1">
    <location>
        <begin position="290"/>
        <end position="323"/>
    </location>
</feature>
<keyword evidence="3" id="KW-0378">Hydrolase</keyword>
<dbReference type="PANTHER" id="PTHR47835:SF3">
    <property type="entry name" value="HELICASE FOR MEIOSIS 1"/>
    <property type="match status" value="1"/>
</dbReference>
<dbReference type="PANTHER" id="PTHR47835">
    <property type="entry name" value="HFM1, ATP DEPENDENT DNA HELICASE HOMOLOG"/>
    <property type="match status" value="1"/>
</dbReference>
<dbReference type="EC" id="3.6.4.12" evidence="3"/>
<dbReference type="Pfam" id="PF02889">
    <property type="entry name" value="Sec63"/>
    <property type="match status" value="1"/>
</dbReference>
<feature type="domain" description="SEC63" evidence="2">
    <location>
        <begin position="4"/>
        <end position="194"/>
    </location>
</feature>
<keyword evidence="3" id="KW-0547">Nucleotide-binding</keyword>
<organism evidence="3 4">
    <name type="scientific">Basidiobolus ranarum</name>
    <dbReference type="NCBI Taxonomy" id="34480"/>
    <lineage>
        <taxon>Eukaryota</taxon>
        <taxon>Fungi</taxon>
        <taxon>Fungi incertae sedis</taxon>
        <taxon>Zoopagomycota</taxon>
        <taxon>Entomophthoromycotina</taxon>
        <taxon>Basidiobolomycetes</taxon>
        <taxon>Basidiobolales</taxon>
        <taxon>Basidiobolaceae</taxon>
        <taxon>Basidiobolus</taxon>
    </lineage>
</organism>
<dbReference type="SUPFAM" id="SSF158702">
    <property type="entry name" value="Sec63 N-terminal domain-like"/>
    <property type="match status" value="1"/>
</dbReference>
<feature type="compositionally biased region" description="Basic residues" evidence="1">
    <location>
        <begin position="268"/>
        <end position="278"/>
    </location>
</feature>
<keyword evidence="3" id="KW-0347">Helicase</keyword>
<dbReference type="GO" id="GO:0016787">
    <property type="term" value="F:hydrolase activity"/>
    <property type="evidence" value="ECO:0007669"/>
    <property type="project" value="UniProtKB-KW"/>
</dbReference>
<evidence type="ECO:0000256" key="1">
    <source>
        <dbReference type="SAM" id="MobiDB-lite"/>
    </source>
</evidence>
<protein>
    <submittedName>
        <fullName evidence="3">ATP-dependent DNA helicase MER3</fullName>
        <ecNumber evidence="3">3.6.4.12</ecNumber>
    </submittedName>
</protein>
<dbReference type="GO" id="GO:0003678">
    <property type="term" value="F:DNA helicase activity"/>
    <property type="evidence" value="ECO:0007669"/>
    <property type="project" value="UniProtKB-EC"/>
</dbReference>
<proteinExistence type="predicted"/>
<name>A0ABR2W4F4_9FUNG</name>
<feature type="region of interest" description="Disordered" evidence="1">
    <location>
        <begin position="258"/>
        <end position="337"/>
    </location>
</feature>
<evidence type="ECO:0000313" key="3">
    <source>
        <dbReference type="EMBL" id="KAK9719763.1"/>
    </source>
</evidence>
<comment type="caution">
    <text evidence="3">The sequence shown here is derived from an EMBL/GenBank/DDBJ whole genome shotgun (WGS) entry which is preliminary data.</text>
</comment>
<accession>A0ABR2W4F4</accession>
<reference evidence="3 4" key="1">
    <citation type="submission" date="2023-04" db="EMBL/GenBank/DDBJ databases">
        <title>Genome of Basidiobolus ranarum AG-B5.</title>
        <authorList>
            <person name="Stajich J.E."/>
            <person name="Carter-House D."/>
            <person name="Gryganskyi A."/>
        </authorList>
    </citation>
    <scope>NUCLEOTIDE SEQUENCE [LARGE SCALE GENOMIC DNA]</scope>
    <source>
        <strain evidence="3 4">AG-B5</strain>
    </source>
</reference>
<sequence length="392" mass="44287">MAGIIECCLERKDPVALRNAISLYRCLKAKCWEDSTGVLRQIEKIGPQSIRQLTNAGIISLKKLGEADPHRIEMILNRNPPFGHQILDSLHSLPKFTLAIKRFNEYVSKDEFELLITIGLKNKKLKVTKNGLIIWAIFLASTGDGTLLDYRRIAVSKLQDPKNFRIKLSQNDNIETVYCSVLCEDFLGLDLHYEYPVSAGCEKNIEISTGSPQKNTLDSQKDDIPEDTPSIKTCGHHCLNKMSCAHLCCKRGAKVQDHSKPQSVSSPRVRKRKRRTYPKKIEEPQINISESDHEWNDRNTVKSDNLKASNRDSIPESSLKKSDSLSPVPDFTSSEFPPKDLEESDIFSFDNLPVLDLTQPDTGAPSYTFSQFGTKKHSRNLFTDVPNFFSDS</sequence>